<sequence>MEFGFGIVGSSGIGISSEIPVETSSVAMVVPSSPLPFGASVGAATMTSFSMPSSIFWSALDPFPGSKPRGITPSKLFTLLEKVGVSEAFQVAAIIHKLPRSWEDFQADLKLKRTELMNLEQLLTRLRIREEGLARRNGGAKANVVEHLSGSSHGGKDKKKMGPKGGVSKFAGKCYNCGITGHRSSDCRKKKPQKGKKKTTEAMCAELDNLDLCAVVTEETIPPVSRIYNILVQDETARHGMHKGESSEAGASVFAVKNKMEVKELMCSHCGKTGHDIEACYKLIGYPEGWVYRDQAGRGRGNGRGRGRGAARGGGRSIVAAVRSTVTGGRGEVHAVQGEEKGPSPLPNFEDLTPEQWNAVRHALSLSPIDNSQKLSGEMLNEEGASVSSPVEHFDDEDDMTAEEQLNRSTRNGRPEETSEASELQTVDLVDRPAVHGRPSERQKDGPLGVQPTVDMVDRPDGHGRPSEGQQDHLQRDDETVDRDEENGRPSLRQKEDPQEPLQTVDPVDRSTDGGRPSSLQNTAETLGRGQRERRPNAPDRALKD</sequence>
<evidence type="ECO:0000313" key="5">
    <source>
        <dbReference type="EMBL" id="VFQ79791.1"/>
    </source>
</evidence>
<dbReference type="PANTHER" id="PTHR34222:SF79">
    <property type="entry name" value="RETROVIRUS-RELATED POL POLYPROTEIN FROM TRANSPOSON TNT 1-94"/>
    <property type="match status" value="1"/>
</dbReference>
<protein>
    <recommendedName>
        <fullName evidence="4">CCHC-type domain-containing protein</fullName>
    </recommendedName>
</protein>
<dbReference type="GO" id="GO:0008270">
    <property type="term" value="F:zinc ion binding"/>
    <property type="evidence" value="ECO:0007669"/>
    <property type="project" value="UniProtKB-KW"/>
</dbReference>
<evidence type="ECO:0000313" key="6">
    <source>
        <dbReference type="Proteomes" id="UP000595140"/>
    </source>
</evidence>
<evidence type="ECO:0000256" key="2">
    <source>
        <dbReference type="SAM" id="Coils"/>
    </source>
</evidence>
<feature type="compositionally biased region" description="Basic and acidic residues" evidence="3">
    <location>
        <begin position="456"/>
        <end position="478"/>
    </location>
</feature>
<keyword evidence="1" id="KW-0862">Zinc</keyword>
<name>A0A484LTF8_9ASTE</name>
<dbReference type="Gene3D" id="4.10.60.10">
    <property type="entry name" value="Zinc finger, CCHC-type"/>
    <property type="match status" value="1"/>
</dbReference>
<dbReference type="PANTHER" id="PTHR34222">
    <property type="entry name" value="GAG_PRE-INTEGRS DOMAIN-CONTAINING PROTEIN"/>
    <property type="match status" value="1"/>
</dbReference>
<evidence type="ECO:0000256" key="1">
    <source>
        <dbReference type="PROSITE-ProRule" id="PRU00047"/>
    </source>
</evidence>
<dbReference type="GO" id="GO:0003676">
    <property type="term" value="F:nucleic acid binding"/>
    <property type="evidence" value="ECO:0007669"/>
    <property type="project" value="InterPro"/>
</dbReference>
<dbReference type="OrthoDB" id="2596766at2759"/>
<organism evidence="5 6">
    <name type="scientific">Cuscuta campestris</name>
    <dbReference type="NCBI Taxonomy" id="132261"/>
    <lineage>
        <taxon>Eukaryota</taxon>
        <taxon>Viridiplantae</taxon>
        <taxon>Streptophyta</taxon>
        <taxon>Embryophyta</taxon>
        <taxon>Tracheophyta</taxon>
        <taxon>Spermatophyta</taxon>
        <taxon>Magnoliopsida</taxon>
        <taxon>eudicotyledons</taxon>
        <taxon>Gunneridae</taxon>
        <taxon>Pentapetalae</taxon>
        <taxon>asterids</taxon>
        <taxon>lamiids</taxon>
        <taxon>Solanales</taxon>
        <taxon>Convolvulaceae</taxon>
        <taxon>Cuscuteae</taxon>
        <taxon>Cuscuta</taxon>
        <taxon>Cuscuta subgen. Grammica</taxon>
        <taxon>Cuscuta sect. Cleistogrammica</taxon>
    </lineage>
</organism>
<accession>A0A484LTF8</accession>
<dbReference type="Proteomes" id="UP000595140">
    <property type="component" value="Unassembled WGS sequence"/>
</dbReference>
<dbReference type="EMBL" id="OOIL02002010">
    <property type="protein sequence ID" value="VFQ79791.1"/>
    <property type="molecule type" value="Genomic_DNA"/>
</dbReference>
<dbReference type="SMART" id="SM00343">
    <property type="entry name" value="ZnF_C2HC"/>
    <property type="match status" value="2"/>
</dbReference>
<feature type="compositionally biased region" description="Basic and acidic residues" evidence="3">
    <location>
        <begin position="331"/>
        <end position="342"/>
    </location>
</feature>
<dbReference type="InterPro" id="IPR036875">
    <property type="entry name" value="Znf_CCHC_sf"/>
</dbReference>
<keyword evidence="1" id="KW-0479">Metal-binding</keyword>
<dbReference type="SUPFAM" id="SSF57756">
    <property type="entry name" value="Retrovirus zinc finger-like domains"/>
    <property type="match status" value="1"/>
</dbReference>
<evidence type="ECO:0000256" key="3">
    <source>
        <dbReference type="SAM" id="MobiDB-lite"/>
    </source>
</evidence>
<keyword evidence="6" id="KW-1185">Reference proteome</keyword>
<gene>
    <name evidence="5" type="ORF">CCAM_LOCUS21567</name>
</gene>
<dbReference type="AlphaFoldDB" id="A0A484LTF8"/>
<dbReference type="PROSITE" id="PS50158">
    <property type="entry name" value="ZF_CCHC"/>
    <property type="match status" value="1"/>
</dbReference>
<evidence type="ECO:0000259" key="4">
    <source>
        <dbReference type="PROSITE" id="PS50158"/>
    </source>
</evidence>
<feature type="compositionally biased region" description="Basic and acidic residues" evidence="3">
    <location>
        <begin position="429"/>
        <end position="445"/>
    </location>
</feature>
<feature type="domain" description="CCHC-type" evidence="4">
    <location>
        <begin position="173"/>
        <end position="189"/>
    </location>
</feature>
<keyword evidence="1" id="KW-0863">Zinc-finger</keyword>
<proteinExistence type="predicted"/>
<feature type="region of interest" description="Disordered" evidence="3">
    <location>
        <begin position="329"/>
        <end position="351"/>
    </location>
</feature>
<dbReference type="InterPro" id="IPR001878">
    <property type="entry name" value="Znf_CCHC"/>
</dbReference>
<reference evidence="5 6" key="1">
    <citation type="submission" date="2018-04" db="EMBL/GenBank/DDBJ databases">
        <authorList>
            <person name="Vogel A."/>
        </authorList>
    </citation>
    <scope>NUCLEOTIDE SEQUENCE [LARGE SCALE GENOMIC DNA]</scope>
</reference>
<dbReference type="Pfam" id="PF00098">
    <property type="entry name" value="zf-CCHC"/>
    <property type="match status" value="1"/>
</dbReference>
<feature type="region of interest" description="Disordered" evidence="3">
    <location>
        <begin position="380"/>
        <end position="545"/>
    </location>
</feature>
<keyword evidence="2" id="KW-0175">Coiled coil</keyword>
<feature type="compositionally biased region" description="Basic and acidic residues" evidence="3">
    <location>
        <begin position="530"/>
        <end position="545"/>
    </location>
</feature>
<feature type="coiled-coil region" evidence="2">
    <location>
        <begin position="109"/>
        <end position="136"/>
    </location>
</feature>